<evidence type="ECO:0000256" key="7">
    <source>
        <dbReference type="ARBA" id="ARBA00023004"/>
    </source>
</evidence>
<dbReference type="InterPro" id="IPR050105">
    <property type="entry name" value="MoCo_biosynth_MoaA/MoaC"/>
</dbReference>
<dbReference type="GO" id="GO:0061798">
    <property type="term" value="F:GTP 3',8'-cyclase activity"/>
    <property type="evidence" value="ECO:0007669"/>
    <property type="project" value="UniProtKB-EC"/>
</dbReference>
<dbReference type="NCBIfam" id="TIGR02666">
    <property type="entry name" value="moaA"/>
    <property type="match status" value="1"/>
</dbReference>
<evidence type="ECO:0000256" key="12">
    <source>
        <dbReference type="ARBA" id="ARBA00048697"/>
    </source>
</evidence>
<evidence type="ECO:0000256" key="11">
    <source>
        <dbReference type="ARBA" id="ARBA00023239"/>
    </source>
</evidence>
<evidence type="ECO:0000256" key="1">
    <source>
        <dbReference type="ARBA" id="ARBA00001966"/>
    </source>
</evidence>
<dbReference type="InterPro" id="IPR013785">
    <property type="entry name" value="Aldolase_TIM"/>
</dbReference>
<keyword evidence="4" id="KW-0949">S-adenosyl-L-methionine</keyword>
<dbReference type="SFLD" id="SFLDG01386">
    <property type="entry name" value="main_SPASM_domain-containing"/>
    <property type="match status" value="1"/>
</dbReference>
<dbReference type="Proteomes" id="UP000256561">
    <property type="component" value="Unassembled WGS sequence"/>
</dbReference>
<reference evidence="15" key="1">
    <citation type="submission" date="2018-08" db="EMBL/GenBank/DDBJ databases">
        <authorList>
            <person name="Zhang J."/>
            <person name="Du Z.-J."/>
        </authorList>
    </citation>
    <scope>NUCLEOTIDE SEQUENCE [LARGE SCALE GENOMIC DNA]</scope>
    <source>
        <strain evidence="15">KCTC 52655</strain>
    </source>
</reference>
<dbReference type="SFLD" id="SFLDG01383">
    <property type="entry name" value="cyclic_pyranopterin_phosphate"/>
    <property type="match status" value="1"/>
</dbReference>
<dbReference type="PROSITE" id="PS01305">
    <property type="entry name" value="MOAA_NIFB_PQQE"/>
    <property type="match status" value="1"/>
</dbReference>
<dbReference type="SFLD" id="SFLDS00029">
    <property type="entry name" value="Radical_SAM"/>
    <property type="match status" value="1"/>
</dbReference>
<dbReference type="InterPro" id="IPR040064">
    <property type="entry name" value="MoaA-like"/>
</dbReference>
<dbReference type="GO" id="GO:0005525">
    <property type="term" value="F:GTP binding"/>
    <property type="evidence" value="ECO:0007669"/>
    <property type="project" value="UniProtKB-KW"/>
</dbReference>
<dbReference type="CDD" id="cd21117">
    <property type="entry name" value="Twitch_MoaA"/>
    <property type="match status" value="1"/>
</dbReference>
<comment type="caution">
    <text evidence="14">The sequence shown here is derived from an EMBL/GenBank/DDBJ whole genome shotgun (WGS) entry which is preliminary data.</text>
</comment>
<dbReference type="UniPathway" id="UPA00344"/>
<keyword evidence="11" id="KW-0456">Lyase</keyword>
<dbReference type="InterPro" id="IPR000385">
    <property type="entry name" value="MoaA_NifB_PqqE_Fe-S-bd_CS"/>
</dbReference>
<evidence type="ECO:0000256" key="10">
    <source>
        <dbReference type="ARBA" id="ARBA00023150"/>
    </source>
</evidence>
<evidence type="ECO:0000256" key="9">
    <source>
        <dbReference type="ARBA" id="ARBA00023134"/>
    </source>
</evidence>
<dbReference type="OrthoDB" id="9763993at2"/>
<evidence type="ECO:0000313" key="15">
    <source>
        <dbReference type="Proteomes" id="UP000256561"/>
    </source>
</evidence>
<evidence type="ECO:0000256" key="3">
    <source>
        <dbReference type="ARBA" id="ARBA00022485"/>
    </source>
</evidence>
<dbReference type="EMBL" id="QRHA01000012">
    <property type="protein sequence ID" value="RDV24319.1"/>
    <property type="molecule type" value="Genomic_DNA"/>
</dbReference>
<dbReference type="InterPro" id="IPR010505">
    <property type="entry name" value="MoaA_twitch"/>
</dbReference>
<comment type="cofactor">
    <cofactor evidence="1">
        <name>[4Fe-4S] cluster</name>
        <dbReference type="ChEBI" id="CHEBI:49883"/>
    </cofactor>
</comment>
<dbReference type="InterPro" id="IPR007197">
    <property type="entry name" value="rSAM"/>
</dbReference>
<keyword evidence="9" id="KW-0342">GTP-binding</keyword>
<dbReference type="Gene3D" id="3.20.20.70">
    <property type="entry name" value="Aldolase class I"/>
    <property type="match status" value="1"/>
</dbReference>
<dbReference type="GO" id="GO:0046872">
    <property type="term" value="F:metal ion binding"/>
    <property type="evidence" value="ECO:0007669"/>
    <property type="project" value="UniProtKB-KW"/>
</dbReference>
<keyword evidence="15" id="KW-1185">Reference proteome</keyword>
<keyword evidence="5" id="KW-0479">Metal-binding</keyword>
<evidence type="ECO:0000256" key="5">
    <source>
        <dbReference type="ARBA" id="ARBA00022723"/>
    </source>
</evidence>
<keyword evidence="8" id="KW-0411">Iron-sulfur</keyword>
<dbReference type="PANTHER" id="PTHR22960:SF28">
    <property type="entry name" value="GTP 3',8-CYCLASE"/>
    <property type="match status" value="1"/>
</dbReference>
<evidence type="ECO:0000256" key="8">
    <source>
        <dbReference type="ARBA" id="ARBA00023014"/>
    </source>
</evidence>
<proteinExistence type="predicted"/>
<feature type="domain" description="Radical SAM core" evidence="13">
    <location>
        <begin position="5"/>
        <end position="228"/>
    </location>
</feature>
<keyword evidence="7" id="KW-0408">Iron</keyword>
<dbReference type="EC" id="4.1.99.22" evidence="2"/>
<evidence type="ECO:0000256" key="2">
    <source>
        <dbReference type="ARBA" id="ARBA00012167"/>
    </source>
</evidence>
<accession>A0A3D8M3P9</accession>
<dbReference type="GO" id="GO:0006777">
    <property type="term" value="P:Mo-molybdopterin cofactor biosynthetic process"/>
    <property type="evidence" value="ECO:0007669"/>
    <property type="project" value="UniProtKB-KW"/>
</dbReference>
<comment type="catalytic activity">
    <reaction evidence="12">
        <text>GTP + AH2 + S-adenosyl-L-methionine = (8S)-3',8-cyclo-7,8-dihydroguanosine 5'-triphosphate + 5'-deoxyadenosine + L-methionine + A + H(+)</text>
        <dbReference type="Rhea" id="RHEA:49576"/>
        <dbReference type="ChEBI" id="CHEBI:13193"/>
        <dbReference type="ChEBI" id="CHEBI:15378"/>
        <dbReference type="ChEBI" id="CHEBI:17319"/>
        <dbReference type="ChEBI" id="CHEBI:17499"/>
        <dbReference type="ChEBI" id="CHEBI:37565"/>
        <dbReference type="ChEBI" id="CHEBI:57844"/>
        <dbReference type="ChEBI" id="CHEBI:59789"/>
        <dbReference type="ChEBI" id="CHEBI:131766"/>
        <dbReference type="EC" id="4.1.99.22"/>
    </reaction>
</comment>
<evidence type="ECO:0000313" key="14">
    <source>
        <dbReference type="EMBL" id="RDV24319.1"/>
    </source>
</evidence>
<protein>
    <recommendedName>
        <fullName evidence="2">GTP 3',8-cyclase</fullName>
        <ecNumber evidence="2">4.1.99.22</ecNumber>
    </recommendedName>
</protein>
<dbReference type="InterPro" id="IPR058240">
    <property type="entry name" value="rSAM_sf"/>
</dbReference>
<dbReference type="GO" id="GO:0051539">
    <property type="term" value="F:4 iron, 4 sulfur cluster binding"/>
    <property type="evidence" value="ECO:0007669"/>
    <property type="project" value="UniProtKB-KW"/>
</dbReference>
<evidence type="ECO:0000256" key="4">
    <source>
        <dbReference type="ARBA" id="ARBA00022691"/>
    </source>
</evidence>
<dbReference type="AlphaFoldDB" id="A0A3D8M3P9"/>
<dbReference type="Pfam" id="PF06463">
    <property type="entry name" value="Mob_synth_C"/>
    <property type="match status" value="1"/>
</dbReference>
<dbReference type="SUPFAM" id="SSF102114">
    <property type="entry name" value="Radical SAM enzymes"/>
    <property type="match status" value="1"/>
</dbReference>
<dbReference type="RefSeq" id="WP_115594194.1">
    <property type="nucleotide sequence ID" value="NZ_QRHA01000012.1"/>
</dbReference>
<evidence type="ECO:0000259" key="13">
    <source>
        <dbReference type="PROSITE" id="PS51918"/>
    </source>
</evidence>
<dbReference type="SMART" id="SM00729">
    <property type="entry name" value="Elp3"/>
    <property type="match status" value="1"/>
</dbReference>
<keyword evidence="10" id="KW-0501">Molybdenum cofactor biosynthesis</keyword>
<dbReference type="CDD" id="cd01335">
    <property type="entry name" value="Radical_SAM"/>
    <property type="match status" value="1"/>
</dbReference>
<dbReference type="PROSITE" id="PS51918">
    <property type="entry name" value="RADICAL_SAM"/>
    <property type="match status" value="1"/>
</dbReference>
<dbReference type="InterPro" id="IPR006638">
    <property type="entry name" value="Elp3/MiaA/NifB-like_rSAM"/>
</dbReference>
<organism evidence="14 15">
    <name type="scientific">Alteromonas aestuariivivens</name>
    <dbReference type="NCBI Taxonomy" id="1938339"/>
    <lineage>
        <taxon>Bacteria</taxon>
        <taxon>Pseudomonadati</taxon>
        <taxon>Pseudomonadota</taxon>
        <taxon>Gammaproteobacteria</taxon>
        <taxon>Alteromonadales</taxon>
        <taxon>Alteromonadaceae</taxon>
        <taxon>Alteromonas/Salinimonas group</taxon>
        <taxon>Alteromonas</taxon>
    </lineage>
</organism>
<dbReference type="GO" id="GO:0061799">
    <property type="term" value="F:cyclic pyranopterin monophosphate synthase activity"/>
    <property type="evidence" value="ECO:0007669"/>
    <property type="project" value="TreeGrafter"/>
</dbReference>
<evidence type="ECO:0000256" key="6">
    <source>
        <dbReference type="ARBA" id="ARBA00022741"/>
    </source>
</evidence>
<dbReference type="InterPro" id="IPR013483">
    <property type="entry name" value="MoaA"/>
</dbReference>
<dbReference type="Pfam" id="PF04055">
    <property type="entry name" value="Radical_SAM"/>
    <property type="match status" value="1"/>
</dbReference>
<dbReference type="PANTHER" id="PTHR22960">
    <property type="entry name" value="MOLYBDOPTERIN COFACTOR SYNTHESIS PROTEIN A"/>
    <property type="match status" value="1"/>
</dbReference>
<dbReference type="SFLD" id="SFLDG01067">
    <property type="entry name" value="SPASM/twitch_domain_containing"/>
    <property type="match status" value="1"/>
</dbReference>
<name>A0A3D8M3P9_9ALTE</name>
<sequence>MLEDRFGRQFYYLRLSITEACNFRCQYCLPDGYQGPSHEHFLNLEEIRTLISGFAQLGTQKIRITGGEPSLRRDLSSVIDICRHTPGIKKVAMTTHGGRLAQNIASWHAAGLDQINVSIDSLDPRQFAAITGQDKLLHILKGIDMALEGGMKVKVNTVLLKDFSQHRLSRFLDWIRHTPVTLRFIELMQTGDHEAFFKQQHLSGIPLRTQLLEQGWKPLPRELDAGPAQEFSHPDYAGRIGLILPYSKDFCLSCNRLRVAANGNLHLCLFSEQGVSLRPFLQSSDPAELKGFLQEVMASKHATHHLNEGNTGATRHLAMLGG</sequence>
<keyword evidence="3" id="KW-0004">4Fe-4S</keyword>
<gene>
    <name evidence="14" type="ORF">DXV75_14710</name>
</gene>
<keyword evidence="6" id="KW-0547">Nucleotide-binding</keyword>